<feature type="chain" id="PRO_5043887463" evidence="1">
    <location>
        <begin position="21"/>
        <end position="156"/>
    </location>
</feature>
<evidence type="ECO:0000313" key="2">
    <source>
        <dbReference type="EMBL" id="GJJ14289.1"/>
    </source>
</evidence>
<dbReference type="Proteomes" id="UP001050691">
    <property type="component" value="Unassembled WGS sequence"/>
</dbReference>
<evidence type="ECO:0000313" key="3">
    <source>
        <dbReference type="Proteomes" id="UP001050691"/>
    </source>
</evidence>
<proteinExistence type="predicted"/>
<dbReference type="AlphaFoldDB" id="A0AAV5ANP5"/>
<evidence type="ECO:0000256" key="1">
    <source>
        <dbReference type="SAM" id="SignalP"/>
    </source>
</evidence>
<dbReference type="EMBL" id="BPWL01000009">
    <property type="protein sequence ID" value="GJJ14289.1"/>
    <property type="molecule type" value="Genomic_DNA"/>
</dbReference>
<name>A0AAV5ANP5_9AGAM</name>
<feature type="signal peptide" evidence="1">
    <location>
        <begin position="1"/>
        <end position="20"/>
    </location>
</feature>
<keyword evidence="1" id="KW-0732">Signal</keyword>
<protein>
    <submittedName>
        <fullName evidence="2">Uncharacterized protein</fullName>
    </submittedName>
</protein>
<reference evidence="2" key="1">
    <citation type="submission" date="2021-10" db="EMBL/GenBank/DDBJ databases">
        <title>De novo Genome Assembly of Clathrus columnatus (Basidiomycota, Fungi) Using Illumina and Nanopore Sequence Data.</title>
        <authorList>
            <person name="Ogiso-Tanaka E."/>
            <person name="Itagaki H."/>
            <person name="Hosoya T."/>
            <person name="Hosaka K."/>
        </authorList>
    </citation>
    <scope>NUCLEOTIDE SEQUENCE</scope>
    <source>
        <strain evidence="2">MO-923</strain>
    </source>
</reference>
<organism evidence="2 3">
    <name type="scientific">Clathrus columnatus</name>
    <dbReference type="NCBI Taxonomy" id="1419009"/>
    <lineage>
        <taxon>Eukaryota</taxon>
        <taxon>Fungi</taxon>
        <taxon>Dikarya</taxon>
        <taxon>Basidiomycota</taxon>
        <taxon>Agaricomycotina</taxon>
        <taxon>Agaricomycetes</taxon>
        <taxon>Phallomycetidae</taxon>
        <taxon>Phallales</taxon>
        <taxon>Clathraceae</taxon>
        <taxon>Clathrus</taxon>
    </lineage>
</organism>
<accession>A0AAV5ANP5</accession>
<gene>
    <name evidence="2" type="ORF">Clacol_008553</name>
</gene>
<keyword evidence="3" id="KW-1185">Reference proteome</keyword>
<comment type="caution">
    <text evidence="2">The sequence shown here is derived from an EMBL/GenBank/DDBJ whole genome shotgun (WGS) entry which is preliminary data.</text>
</comment>
<sequence>MYLRTWFTFILSVFLSSAGAAPAAFDLSSLLNLVTQINVFISLETLTTNLATSNAGVNGTVFATFSHTFNPPLVIGIGQTVNSGNITNVDLVQGALNSLGIIPGGVLDLNSNVVAFEIIPIDGLTQNNVPTRLKAKTPFGAEIPWRYRYPCESVIS</sequence>